<evidence type="ECO:0000259" key="2">
    <source>
        <dbReference type="Pfam" id="PF00768"/>
    </source>
</evidence>
<dbReference type="InterPro" id="IPR012338">
    <property type="entry name" value="Beta-lactam/transpept-like"/>
</dbReference>
<keyword evidence="4" id="KW-0645">Protease</keyword>
<keyword evidence="4" id="KW-0121">Carboxypeptidase</keyword>
<dbReference type="GeneID" id="93667049"/>
<dbReference type="STRING" id="145458.APU90_10535"/>
<dbReference type="Proteomes" id="UP000052979">
    <property type="component" value="Unassembled WGS sequence"/>
</dbReference>
<dbReference type="eggNOG" id="COG1686">
    <property type="taxonomic scope" value="Bacteria"/>
</dbReference>
<dbReference type="RefSeq" id="WP_046521635.1">
    <property type="nucleotide sequence ID" value="NZ_CP010848.1"/>
</dbReference>
<evidence type="ECO:0000313" key="5">
    <source>
        <dbReference type="Proteomes" id="UP000052979"/>
    </source>
</evidence>
<feature type="transmembrane region" description="Helical" evidence="1">
    <location>
        <begin position="16"/>
        <end position="36"/>
    </location>
</feature>
<dbReference type="SUPFAM" id="SSF56601">
    <property type="entry name" value="beta-lactamase/transpeptidase-like"/>
    <property type="match status" value="1"/>
</dbReference>
<evidence type="ECO:0000313" key="3">
    <source>
        <dbReference type="EMBL" id="KKM45355.1"/>
    </source>
</evidence>
<dbReference type="EMBL" id="LBFI01000044">
    <property type="protein sequence ID" value="KKM45355.1"/>
    <property type="molecule type" value="Genomic_DNA"/>
</dbReference>
<dbReference type="Gene3D" id="3.40.710.10">
    <property type="entry name" value="DD-peptidase/beta-lactamase superfamily"/>
    <property type="match status" value="1"/>
</dbReference>
<dbReference type="Proteomes" id="UP000237966">
    <property type="component" value="Unassembled WGS sequence"/>
</dbReference>
<feature type="domain" description="Peptidase S11 D-alanyl-D-alanine carboxypeptidase A N-terminal" evidence="2">
    <location>
        <begin position="83"/>
        <end position="295"/>
    </location>
</feature>
<sequence>MDAGHGRRTVPNRRRLLLVGLVLVVVLICAGGGYVVTAALPVTNAVVEESMPSSTGAPTLAWPSYGAGAIAALDIDGPEEGGLLARYGSREAIPTGSIAKVVTALLILAVKPIPAGSDGEMITFTDADVGYYLAARAGGESVAPVTVGLRLTQRQALTAMMLPSANNYAKSLALWSYGSEEAFLVAARTWLTNHGFTRTVLADTSGLSPATVSTTAEIVRLGKLLLANPVLAPIVALPSAVLPTIGKLENTNSLLGRLGIDGIKSGTTDSAGSCLLFSLTTTVEGRPTTIVGVVTGASARAQLMADILTLIPSVEAGFHTVQLTTVGQRYGSYTSVWGQSVAAETMEARSLVAWGAVSRTTTVTLDAVRTVTDGQRVGTVTVSVNGAAYELPLVTDGALEEPGVGWRITHLAALGG</sequence>
<dbReference type="OrthoDB" id="5241551at2"/>
<dbReference type="Pfam" id="PF00768">
    <property type="entry name" value="Peptidase_S11"/>
    <property type="match status" value="1"/>
</dbReference>
<dbReference type="GO" id="GO:0006508">
    <property type="term" value="P:proteolysis"/>
    <property type="evidence" value="ECO:0007669"/>
    <property type="project" value="InterPro"/>
</dbReference>
<name>A0A0U1PSS1_9MICO</name>
<evidence type="ECO:0000256" key="1">
    <source>
        <dbReference type="SAM" id="Phobius"/>
    </source>
</evidence>
<keyword evidence="4" id="KW-0378">Hydrolase</keyword>
<gene>
    <name evidence="4" type="ORF">C5C51_06330</name>
    <name evidence="3" type="ORF">VT73_06920</name>
</gene>
<accession>A0A0U1PSS1</accession>
<protein>
    <submittedName>
        <fullName evidence="4">D-alanyl-D-alanine carboxypeptidase</fullName>
    </submittedName>
</protein>
<evidence type="ECO:0000313" key="6">
    <source>
        <dbReference type="Proteomes" id="UP000237966"/>
    </source>
</evidence>
<comment type="caution">
    <text evidence="3">The sequence shown here is derived from an EMBL/GenBank/DDBJ whole genome shotgun (WGS) entry which is preliminary data.</text>
</comment>
<keyword evidence="5" id="KW-1185">Reference proteome</keyword>
<dbReference type="AlphaFoldDB" id="A0A0U1PSS1"/>
<dbReference type="InterPro" id="IPR001967">
    <property type="entry name" value="Peptidase_S11_N"/>
</dbReference>
<dbReference type="PATRIC" id="fig|145458.8.peg.1593"/>
<dbReference type="KEGG" id="rtc:APU90_10535"/>
<evidence type="ECO:0000313" key="4">
    <source>
        <dbReference type="EMBL" id="PPI15380.1"/>
    </source>
</evidence>
<dbReference type="EMBL" id="PSWU01000007">
    <property type="protein sequence ID" value="PPI15380.1"/>
    <property type="molecule type" value="Genomic_DNA"/>
</dbReference>
<dbReference type="GO" id="GO:0009002">
    <property type="term" value="F:serine-type D-Ala-D-Ala carboxypeptidase activity"/>
    <property type="evidence" value="ECO:0007669"/>
    <property type="project" value="InterPro"/>
</dbReference>
<keyword evidence="1" id="KW-0812">Transmembrane</keyword>
<keyword evidence="1" id="KW-1133">Transmembrane helix</keyword>
<reference evidence="4 6" key="2">
    <citation type="submission" date="2018-02" db="EMBL/GenBank/DDBJ databases">
        <title>Bacteriophage NCPPB3778 and a type I-E CRISPR drive the evolution of the US Biological Select Agent, Rathayibacter toxicus.</title>
        <authorList>
            <person name="Davis E.W.II."/>
            <person name="Tabima J.F."/>
            <person name="Weisberg A.J."/>
            <person name="Lopes L.D."/>
            <person name="Wiseman M.S."/>
            <person name="Wiseman M.S."/>
            <person name="Pupko T."/>
            <person name="Belcher M.S."/>
            <person name="Sechler A.J."/>
            <person name="Tancos M.A."/>
            <person name="Schroeder B.K."/>
            <person name="Murray T.D."/>
            <person name="Luster D.G."/>
            <person name="Schneider W.L."/>
            <person name="Rogers E."/>
            <person name="Andreote F.D."/>
            <person name="Grunwald N.J."/>
            <person name="Putnam M.L."/>
            <person name="Chang J.H."/>
        </authorList>
    </citation>
    <scope>NUCLEOTIDE SEQUENCE [LARGE SCALE GENOMIC DNA]</scope>
    <source>
        <strain evidence="4 6">FH99</strain>
    </source>
</reference>
<keyword evidence="1" id="KW-0472">Membrane</keyword>
<reference evidence="3 5" key="1">
    <citation type="submission" date="2015-04" db="EMBL/GenBank/DDBJ databases">
        <title>Draft genome sequence of Rathayibacter toxicus strain FH-142 (AKA 70134 or CS 32), a Western Australian isolate.</title>
        <authorList>
            <consortium name="Consortium for Microbial Forensics and Genomics (microFORGE)"/>
            <person name="Knight B.M."/>
            <person name="Roberts D.P."/>
            <person name="Lin D."/>
            <person name="Hari K."/>
            <person name="Fletcher J."/>
            <person name="Melcher U."/>
            <person name="Blagden T."/>
            <person name="Luster D.G."/>
            <person name="Sechler A.J."/>
            <person name="Schneider W.L."/>
            <person name="Winegar R.A."/>
        </authorList>
    </citation>
    <scope>NUCLEOTIDE SEQUENCE [LARGE SCALE GENOMIC DNA]</scope>
    <source>
        <strain evidence="3 5">FH142</strain>
    </source>
</reference>
<proteinExistence type="predicted"/>
<organism evidence="3 5">
    <name type="scientific">Rathayibacter toxicus</name>
    <dbReference type="NCBI Taxonomy" id="145458"/>
    <lineage>
        <taxon>Bacteria</taxon>
        <taxon>Bacillati</taxon>
        <taxon>Actinomycetota</taxon>
        <taxon>Actinomycetes</taxon>
        <taxon>Micrococcales</taxon>
        <taxon>Microbacteriaceae</taxon>
        <taxon>Rathayibacter</taxon>
    </lineage>
</organism>